<dbReference type="SUPFAM" id="SSF56801">
    <property type="entry name" value="Acetyl-CoA synthetase-like"/>
    <property type="match status" value="1"/>
</dbReference>
<dbReference type="STRING" id="454194.PYK22_01196"/>
<dbReference type="Gene3D" id="3.40.50.12780">
    <property type="entry name" value="N-terminal domain of ligase-like"/>
    <property type="match status" value="1"/>
</dbReference>
<keyword evidence="2" id="KW-1185">Reference proteome</keyword>
<dbReference type="AlphaFoldDB" id="A0A0B6WV82"/>
<dbReference type="PANTHER" id="PTHR36932:SF1">
    <property type="entry name" value="CAPSULAR POLYSACCHARIDE BIOSYNTHESIS PROTEIN"/>
    <property type="match status" value="1"/>
</dbReference>
<dbReference type="Proteomes" id="UP000031518">
    <property type="component" value="Unassembled WGS sequence"/>
</dbReference>
<evidence type="ECO:0000313" key="2">
    <source>
        <dbReference type="Proteomes" id="UP000031518"/>
    </source>
</evidence>
<reference evidence="1 2" key="1">
    <citation type="submission" date="2013-12" db="EMBL/GenBank/DDBJ databases">
        <authorList>
            <person name="Stott M."/>
        </authorList>
    </citation>
    <scope>NUCLEOTIDE SEQUENCE [LARGE SCALE GENOMIC DNA]</scope>
    <source>
        <strain evidence="1 2">K22</strain>
    </source>
</reference>
<gene>
    <name evidence="1" type="ORF">PYK22_01196</name>
</gene>
<sequence length="471" mass="53522">MGKLDTLYARLPVWAQHIAVSSYGVYWRWLRFGLGFKRALAEYIARERFSAEEWRDWQQRRLRELLTIAATEVPYYRQTWGEIERRAACAGHLAELPLLEKDAVRRSPQSFLRATAERLKLYVFHTSGSTGMPIATYWTRAEMQRAMALREARSARWAGVSFNLPRATFSGRMVEPDAESRGPFHRFNAAERQVYLSAFHLRPETTRRYAEALAHHRVKWLTGYAVSSSLLAKFLLAEGIELPLKAVVTTSEKLTREMRDSIARAFGCRAYEEYGTVENASFASECERGRLHVSPDAGIIEILRPDGSACLPEEEGEVVVTGLLRDHQPLIRYRLGDVAAWGAERCPCGRAMPVLKEIVGRLEDVVTGPDGRQMVRFHGVFVDQPHVFEGQIVQEARDRIRVRVVPADGFAEADAREIARRIRQRLGPQVKVEVERVDRISRSGAGKFKAVISRCDETERACDIGSIHPEN</sequence>
<protein>
    <submittedName>
        <fullName evidence="1">Coenzyme F390 synthetase</fullName>
        <ecNumber evidence="1">6.2.1.30</ecNumber>
    </submittedName>
</protein>
<evidence type="ECO:0000313" key="1">
    <source>
        <dbReference type="EMBL" id="CDM65198.1"/>
    </source>
</evidence>
<dbReference type="RefSeq" id="WP_041975229.1">
    <property type="nucleotide sequence ID" value="NZ_CBXV010000004.1"/>
</dbReference>
<keyword evidence="1" id="KW-0436">Ligase</keyword>
<organism evidence="1 2">
    <name type="scientific">Pyrinomonas methylaliphatogenes</name>
    <dbReference type="NCBI Taxonomy" id="454194"/>
    <lineage>
        <taxon>Bacteria</taxon>
        <taxon>Pseudomonadati</taxon>
        <taxon>Acidobacteriota</taxon>
        <taxon>Blastocatellia</taxon>
        <taxon>Blastocatellales</taxon>
        <taxon>Pyrinomonadaceae</taxon>
        <taxon>Pyrinomonas</taxon>
    </lineage>
</organism>
<dbReference type="GO" id="GO:0047475">
    <property type="term" value="F:phenylacetate-CoA ligase activity"/>
    <property type="evidence" value="ECO:0007669"/>
    <property type="project" value="UniProtKB-EC"/>
</dbReference>
<dbReference type="OrthoDB" id="580775at2"/>
<dbReference type="PANTHER" id="PTHR36932">
    <property type="entry name" value="CAPSULAR POLYSACCHARIDE BIOSYNTHESIS PROTEIN"/>
    <property type="match status" value="1"/>
</dbReference>
<accession>A0A0B6WV82</accession>
<reference evidence="1 2" key="2">
    <citation type="submission" date="2015-01" db="EMBL/GenBank/DDBJ databases">
        <title>Complete genome sequence of Pyrinomonas methylaliphatogenes type strain K22T.</title>
        <authorList>
            <person name="Lee K.C.Y."/>
            <person name="Power J.F."/>
            <person name="Dunfield P.F."/>
            <person name="Morgan X.C."/>
            <person name="Huttenhower C."/>
            <person name="Stott M.B."/>
        </authorList>
    </citation>
    <scope>NUCLEOTIDE SEQUENCE [LARGE SCALE GENOMIC DNA]</scope>
    <source>
        <strain evidence="1 2">K22</strain>
    </source>
</reference>
<dbReference type="InterPro" id="IPR042099">
    <property type="entry name" value="ANL_N_sf"/>
</dbReference>
<dbReference type="InterPro" id="IPR053158">
    <property type="entry name" value="CapK_Type1_Caps_Biosynth"/>
</dbReference>
<dbReference type="EMBL" id="CBXV010000004">
    <property type="protein sequence ID" value="CDM65198.1"/>
    <property type="molecule type" value="Genomic_DNA"/>
</dbReference>
<name>A0A0B6WV82_9BACT</name>
<dbReference type="EC" id="6.2.1.30" evidence="1"/>
<proteinExistence type="predicted"/>